<evidence type="ECO:0000313" key="7">
    <source>
        <dbReference type="Proteomes" id="UP000094094"/>
    </source>
</evidence>
<evidence type="ECO:0000313" key="6">
    <source>
        <dbReference type="EMBL" id="AOP47518.1"/>
    </source>
</evidence>
<dbReference type="PANTHER" id="PTHR42847:SF4">
    <property type="entry name" value="ALKANESULFONATE MONOOXYGENASE-RELATED"/>
    <property type="match status" value="1"/>
</dbReference>
<keyword evidence="2" id="KW-0288">FMN</keyword>
<dbReference type="KEGG" id="slc:SL103_15710"/>
<evidence type="ECO:0000256" key="2">
    <source>
        <dbReference type="ARBA" id="ARBA00022643"/>
    </source>
</evidence>
<proteinExistence type="predicted"/>
<dbReference type="InterPro" id="IPR011251">
    <property type="entry name" value="Luciferase-like_dom"/>
</dbReference>
<reference evidence="6 7" key="1">
    <citation type="submission" date="2016-09" db="EMBL/GenBank/DDBJ databases">
        <title>Complete genome sequencing of Streptomyces lydicus 103 and metabolic pathways analysis of antibiotic biosynthesis.</title>
        <authorList>
            <person name="Jia N."/>
            <person name="Ding M.-Z."/>
            <person name="Gao F."/>
            <person name="Yuan Y.-J."/>
        </authorList>
    </citation>
    <scope>NUCLEOTIDE SEQUENCE [LARGE SCALE GENOMIC DNA]</scope>
    <source>
        <strain evidence="6 7">103</strain>
    </source>
</reference>
<sequence>MRLHDDTVRCGVHSGQQYGTFDEVLDLWRRAEDAGYDWVSVFDHLRPHLTGPDGPCFEGPTLLAALAASTRRVRCAILVSAVSWRHPALLANIASTLDHISGGRVELGLGAGGFDLAHEQYGLPFPPAAERLRRLDESCQVIRRLWERPVTDFDGTHYRLREAHLRPRPVQSRLPLTIGGSGERHLLRIAAAHADTWNSLFTTPEEYAHRREVLTAHARDLGRDPAGIRGSLTFRAVLGDDPREVAERRERIAATVPADLPEYAVFGTPEECVELLTPYLRLGVRDFLLGLRPPVDHRTLDLFAERVAPVLRAAL</sequence>
<gene>
    <name evidence="6" type="ORF">SL103_15710</name>
</gene>
<dbReference type="GO" id="GO:0046306">
    <property type="term" value="P:alkanesulfonate catabolic process"/>
    <property type="evidence" value="ECO:0007669"/>
    <property type="project" value="TreeGrafter"/>
</dbReference>
<evidence type="ECO:0000256" key="3">
    <source>
        <dbReference type="ARBA" id="ARBA00023002"/>
    </source>
</evidence>
<protein>
    <submittedName>
        <fullName evidence="6">Luciferase</fullName>
    </submittedName>
</protein>
<dbReference type="Gene3D" id="3.20.20.30">
    <property type="entry name" value="Luciferase-like domain"/>
    <property type="match status" value="1"/>
</dbReference>
<evidence type="ECO:0000256" key="1">
    <source>
        <dbReference type="ARBA" id="ARBA00022630"/>
    </source>
</evidence>
<keyword evidence="1" id="KW-0285">Flavoprotein</keyword>
<evidence type="ECO:0000259" key="5">
    <source>
        <dbReference type="Pfam" id="PF00296"/>
    </source>
</evidence>
<keyword evidence="7" id="KW-1185">Reference proteome</keyword>
<organism evidence="6 7">
    <name type="scientific">Streptomyces lydicus</name>
    <dbReference type="NCBI Taxonomy" id="47763"/>
    <lineage>
        <taxon>Bacteria</taxon>
        <taxon>Bacillati</taxon>
        <taxon>Actinomycetota</taxon>
        <taxon>Actinomycetes</taxon>
        <taxon>Kitasatosporales</taxon>
        <taxon>Streptomycetaceae</taxon>
        <taxon>Streptomyces</taxon>
    </lineage>
</organism>
<dbReference type="SUPFAM" id="SSF51679">
    <property type="entry name" value="Bacterial luciferase-like"/>
    <property type="match status" value="1"/>
</dbReference>
<dbReference type="PANTHER" id="PTHR42847">
    <property type="entry name" value="ALKANESULFONATE MONOOXYGENASE"/>
    <property type="match status" value="1"/>
</dbReference>
<feature type="domain" description="Luciferase-like" evidence="5">
    <location>
        <begin position="13"/>
        <end position="253"/>
    </location>
</feature>
<dbReference type="GO" id="GO:0008726">
    <property type="term" value="F:alkanesulfonate monooxygenase activity"/>
    <property type="evidence" value="ECO:0007669"/>
    <property type="project" value="TreeGrafter"/>
</dbReference>
<evidence type="ECO:0000256" key="4">
    <source>
        <dbReference type="ARBA" id="ARBA00023033"/>
    </source>
</evidence>
<dbReference type="Pfam" id="PF00296">
    <property type="entry name" value="Bac_luciferase"/>
    <property type="match status" value="1"/>
</dbReference>
<accession>A0A1D7VLX2</accession>
<keyword evidence="3" id="KW-0560">Oxidoreductase</keyword>
<keyword evidence="4" id="KW-0503">Monooxygenase</keyword>
<dbReference type="InterPro" id="IPR036661">
    <property type="entry name" value="Luciferase-like_sf"/>
</dbReference>
<dbReference type="OrthoDB" id="143323at2"/>
<dbReference type="NCBIfam" id="TIGR03560">
    <property type="entry name" value="F420_Rv1855c"/>
    <property type="match status" value="1"/>
</dbReference>
<dbReference type="RefSeq" id="WP_069569654.1">
    <property type="nucleotide sequence ID" value="NZ_CP017157.1"/>
</dbReference>
<name>A0A1D7VLX2_9ACTN</name>
<dbReference type="InterPro" id="IPR050172">
    <property type="entry name" value="SsuD_RutA_monooxygenase"/>
</dbReference>
<dbReference type="InterPro" id="IPR019952">
    <property type="entry name" value="F420_OxRdatse_Rv1855c_pred"/>
</dbReference>
<dbReference type="EMBL" id="CP017157">
    <property type="protein sequence ID" value="AOP47518.1"/>
    <property type="molecule type" value="Genomic_DNA"/>
</dbReference>
<dbReference type="Proteomes" id="UP000094094">
    <property type="component" value="Chromosome"/>
</dbReference>
<dbReference type="AlphaFoldDB" id="A0A1D7VLX2"/>